<dbReference type="STRING" id="1499966.U14_01527"/>
<dbReference type="EMBL" id="DF820456">
    <property type="protein sequence ID" value="GAK50299.1"/>
    <property type="molecule type" value="Genomic_DNA"/>
</dbReference>
<dbReference type="HOGENOM" id="CLU_1438464_0_0_0"/>
<keyword evidence="2" id="KW-0812">Transmembrane</keyword>
<evidence type="ECO:0000256" key="2">
    <source>
        <dbReference type="ARBA" id="ARBA00022692"/>
    </source>
</evidence>
<protein>
    <submittedName>
        <fullName evidence="5">GTP-binding protein HSR1-related protein</fullName>
    </submittedName>
</protein>
<organism evidence="5">
    <name type="scientific">Candidatus Moduliflexus flocculans</name>
    <dbReference type="NCBI Taxonomy" id="1499966"/>
    <lineage>
        <taxon>Bacteria</taxon>
        <taxon>Candidatus Moduliflexota</taxon>
        <taxon>Candidatus Moduliflexia</taxon>
        <taxon>Candidatus Moduliflexales</taxon>
        <taxon>Candidatus Moduliflexaceae</taxon>
    </lineage>
</organism>
<keyword evidence="3" id="KW-1133">Transmembrane helix</keyword>
<keyword evidence="6" id="KW-1185">Reference proteome</keyword>
<evidence type="ECO:0000256" key="3">
    <source>
        <dbReference type="ARBA" id="ARBA00022989"/>
    </source>
</evidence>
<accession>A0A0S6VSB5</accession>
<evidence type="ECO:0000313" key="5">
    <source>
        <dbReference type="EMBL" id="GAK50299.1"/>
    </source>
</evidence>
<dbReference type="Pfam" id="PF05128">
    <property type="entry name" value="DUF697"/>
    <property type="match status" value="1"/>
</dbReference>
<reference evidence="5" key="1">
    <citation type="journal article" date="2015" name="PeerJ">
        <title>First genomic representation of candidate bacterial phylum KSB3 points to enhanced environmental sensing as a trigger of wastewater bulking.</title>
        <authorList>
            <person name="Sekiguchi Y."/>
            <person name="Ohashi A."/>
            <person name="Parks D.H."/>
            <person name="Yamauchi T."/>
            <person name="Tyson G.W."/>
            <person name="Hugenholtz P."/>
        </authorList>
    </citation>
    <scope>NUCLEOTIDE SEQUENCE [LARGE SCALE GENOMIC DNA]</scope>
</reference>
<dbReference type="GO" id="GO:0016020">
    <property type="term" value="C:membrane"/>
    <property type="evidence" value="ECO:0007669"/>
    <property type="project" value="UniProtKB-SubCell"/>
</dbReference>
<dbReference type="AlphaFoldDB" id="A0A0S6VSB5"/>
<comment type="subcellular location">
    <subcellularLocation>
        <location evidence="1">Membrane</location>
        <topology evidence="1">Multi-pass membrane protein</topology>
    </subcellularLocation>
</comment>
<keyword evidence="4" id="KW-0472">Membrane</keyword>
<evidence type="ECO:0000313" key="6">
    <source>
        <dbReference type="Proteomes" id="UP000030700"/>
    </source>
</evidence>
<gene>
    <name evidence="5" type="ORF">U14_01527</name>
</gene>
<evidence type="ECO:0000256" key="4">
    <source>
        <dbReference type="ARBA" id="ARBA00023136"/>
    </source>
</evidence>
<name>A0A0S6VSB5_9BACT</name>
<proteinExistence type="predicted"/>
<evidence type="ECO:0000256" key="1">
    <source>
        <dbReference type="ARBA" id="ARBA00004141"/>
    </source>
</evidence>
<dbReference type="Proteomes" id="UP000030700">
    <property type="component" value="Unassembled WGS sequence"/>
</dbReference>
<dbReference type="InterPro" id="IPR021147">
    <property type="entry name" value="DUF697"/>
</dbReference>
<sequence>MQNAFIAQQKADFTIKETRIRALIYSKAMICASVAAIPIPIADIVVLTPIQIAMVTTIGYFYGIEITKERVVELMGTLGAGVGLREAARQLVKLIPGYGSFVSASVAFTGTVALGEAANLWFKKKMTIHAEELRAIFQNTANKAKEEYNKEYSARQSQNQHEIERLRNDLERGRITKDEFDLNVSQLT</sequence>